<evidence type="ECO:0000256" key="4">
    <source>
        <dbReference type="ARBA" id="ARBA00022723"/>
    </source>
</evidence>
<keyword evidence="6" id="KW-0411">Iron-sulfur</keyword>
<sequence>MNTQDEIGFYIHIPFCARKCFYCDFNSVEGQAGLIDGYVKSLVREIEFRKISDRTVTTIFMGGGTPSVLEPRHVDSILGAVWQNFTVASNAEVSMEMNPESVTAKKLAGYRKTGVNRASLGVQSLNDDELKFLQRVHTATEAREALRLVLDAGFVSVSADMMFNLPGQSVNGWLGKLSEIGNSGISHISCYELTAEPSTPLGRSVRDGTLTLQDRGDLFFDETERLLEGLGVAHYEISNFAKDGHECRHNVGYWEQRDFSGVGAGATGSVNGVRWENIKNVGAYMKAVAKTSDPTGNIETLTCEMIKDERLMMGLRLKKGIHFGAGEIDEKIEKLINNGLLVYDGSHLFATKTGFRLLDSVLASI</sequence>
<evidence type="ECO:0000256" key="1">
    <source>
        <dbReference type="ARBA" id="ARBA00006100"/>
    </source>
</evidence>
<keyword evidence="3" id="KW-0949">S-adenosyl-L-methionine</keyword>
<dbReference type="GO" id="GO:0005737">
    <property type="term" value="C:cytoplasm"/>
    <property type="evidence" value="ECO:0007669"/>
    <property type="project" value="InterPro"/>
</dbReference>
<keyword evidence="2" id="KW-0349">Heme</keyword>
<evidence type="ECO:0000259" key="8">
    <source>
        <dbReference type="PROSITE" id="PS51918"/>
    </source>
</evidence>
<dbReference type="Pfam" id="PF06969">
    <property type="entry name" value="HemN_C"/>
    <property type="match status" value="1"/>
</dbReference>
<keyword evidence="9" id="KW-0346">Stress response</keyword>
<dbReference type="GO" id="GO:0051539">
    <property type="term" value="F:4 iron, 4 sulfur cluster binding"/>
    <property type="evidence" value="ECO:0007669"/>
    <property type="project" value="InterPro"/>
</dbReference>
<dbReference type="NCBIfam" id="TIGR00539">
    <property type="entry name" value="hemN_rel"/>
    <property type="match status" value="1"/>
</dbReference>
<accession>A0A3B1C838</accession>
<evidence type="ECO:0000256" key="3">
    <source>
        <dbReference type="ARBA" id="ARBA00022691"/>
    </source>
</evidence>
<dbReference type="InterPro" id="IPR006638">
    <property type="entry name" value="Elp3/MiaA/NifB-like_rSAM"/>
</dbReference>
<keyword evidence="4" id="KW-0479">Metal-binding</keyword>
<name>A0A3B1C838_9ZZZZ</name>
<dbReference type="SUPFAM" id="SSF102114">
    <property type="entry name" value="Radical SAM enzymes"/>
    <property type="match status" value="1"/>
</dbReference>
<dbReference type="SFLD" id="SFLDG01065">
    <property type="entry name" value="anaerobic_coproporphyrinogen-I"/>
    <property type="match status" value="1"/>
</dbReference>
<keyword evidence="5" id="KW-0408">Iron</keyword>
<gene>
    <name evidence="9" type="ORF">MNBD_NITROSPINAE01-688</name>
</gene>
<evidence type="ECO:0000256" key="7">
    <source>
        <dbReference type="ARBA" id="ARBA00023186"/>
    </source>
</evidence>
<dbReference type="EMBL" id="UOGC01000100">
    <property type="protein sequence ID" value="VAX20114.1"/>
    <property type="molecule type" value="Genomic_DNA"/>
</dbReference>
<dbReference type="AlphaFoldDB" id="A0A3B1C838"/>
<feature type="domain" description="Radical SAM core" evidence="8">
    <location>
        <begin position="1"/>
        <end position="233"/>
    </location>
</feature>
<dbReference type="GO" id="GO:0004109">
    <property type="term" value="F:coproporphyrinogen oxidase activity"/>
    <property type="evidence" value="ECO:0007669"/>
    <property type="project" value="InterPro"/>
</dbReference>
<keyword evidence="7" id="KW-0143">Chaperone</keyword>
<evidence type="ECO:0000256" key="2">
    <source>
        <dbReference type="ARBA" id="ARBA00022617"/>
    </source>
</evidence>
<dbReference type="SFLD" id="SFLDS00029">
    <property type="entry name" value="Radical_SAM"/>
    <property type="match status" value="1"/>
</dbReference>
<protein>
    <submittedName>
        <fullName evidence="9">Hypothetical radical SAM family enzyme in heat shock gene cluster, similarity with CPO of BS HemN-type</fullName>
    </submittedName>
</protein>
<organism evidence="9">
    <name type="scientific">hydrothermal vent metagenome</name>
    <dbReference type="NCBI Taxonomy" id="652676"/>
    <lineage>
        <taxon>unclassified sequences</taxon>
        <taxon>metagenomes</taxon>
        <taxon>ecological metagenomes</taxon>
    </lineage>
</organism>
<dbReference type="InterPro" id="IPR007197">
    <property type="entry name" value="rSAM"/>
</dbReference>
<dbReference type="PANTHER" id="PTHR13932:SF5">
    <property type="entry name" value="RADICAL S-ADENOSYL METHIONINE DOMAIN-CONTAINING PROTEIN 1, MITOCHONDRIAL"/>
    <property type="match status" value="1"/>
</dbReference>
<dbReference type="CDD" id="cd01335">
    <property type="entry name" value="Radical_SAM"/>
    <property type="match status" value="1"/>
</dbReference>
<dbReference type="SFLD" id="SFLDF00288">
    <property type="entry name" value="HemN-like__clustered_with_nucl"/>
    <property type="match status" value="1"/>
</dbReference>
<dbReference type="InterPro" id="IPR013785">
    <property type="entry name" value="Aldolase_TIM"/>
</dbReference>
<dbReference type="InterPro" id="IPR004559">
    <property type="entry name" value="HemW-like"/>
</dbReference>
<dbReference type="InterPro" id="IPR034505">
    <property type="entry name" value="Coproporphyrinogen-III_oxidase"/>
</dbReference>
<dbReference type="Pfam" id="PF04055">
    <property type="entry name" value="Radical_SAM"/>
    <property type="match status" value="1"/>
</dbReference>
<dbReference type="InterPro" id="IPR010723">
    <property type="entry name" value="HemN_C"/>
</dbReference>
<dbReference type="SMART" id="SM00729">
    <property type="entry name" value="Elp3"/>
    <property type="match status" value="1"/>
</dbReference>
<dbReference type="GO" id="GO:0006779">
    <property type="term" value="P:porphyrin-containing compound biosynthetic process"/>
    <property type="evidence" value="ECO:0007669"/>
    <property type="project" value="InterPro"/>
</dbReference>
<comment type="similarity">
    <text evidence="1">Belongs to the anaerobic coproporphyrinogen-III oxidase family. HemW subfamily.</text>
</comment>
<dbReference type="InterPro" id="IPR058240">
    <property type="entry name" value="rSAM_sf"/>
</dbReference>
<evidence type="ECO:0000313" key="9">
    <source>
        <dbReference type="EMBL" id="VAX20114.1"/>
    </source>
</evidence>
<dbReference type="GO" id="GO:0046872">
    <property type="term" value="F:metal ion binding"/>
    <property type="evidence" value="ECO:0007669"/>
    <property type="project" value="UniProtKB-KW"/>
</dbReference>
<dbReference type="Gene3D" id="3.20.20.70">
    <property type="entry name" value="Aldolase class I"/>
    <property type="match status" value="1"/>
</dbReference>
<evidence type="ECO:0000256" key="6">
    <source>
        <dbReference type="ARBA" id="ARBA00023014"/>
    </source>
</evidence>
<dbReference type="PANTHER" id="PTHR13932">
    <property type="entry name" value="COPROPORPHYRINIGEN III OXIDASE"/>
    <property type="match status" value="1"/>
</dbReference>
<dbReference type="SFLD" id="SFLDF00562">
    <property type="entry name" value="HemN-like__clustered_with_heat"/>
    <property type="match status" value="1"/>
</dbReference>
<reference evidence="9" key="1">
    <citation type="submission" date="2018-06" db="EMBL/GenBank/DDBJ databases">
        <authorList>
            <person name="Zhirakovskaya E."/>
        </authorList>
    </citation>
    <scope>NUCLEOTIDE SEQUENCE</scope>
</reference>
<dbReference type="PROSITE" id="PS51918">
    <property type="entry name" value="RADICAL_SAM"/>
    <property type="match status" value="1"/>
</dbReference>
<proteinExistence type="inferred from homology"/>
<evidence type="ECO:0000256" key="5">
    <source>
        <dbReference type="ARBA" id="ARBA00023004"/>
    </source>
</evidence>